<gene>
    <name evidence="1" type="ORF">BZG01_09170</name>
</gene>
<dbReference type="RefSeq" id="WP_101309536.1">
    <property type="nucleotide sequence ID" value="NZ_MVDE01000011.1"/>
</dbReference>
<dbReference type="SUPFAM" id="SSF51735">
    <property type="entry name" value="NAD(P)-binding Rossmann-fold domains"/>
    <property type="match status" value="1"/>
</dbReference>
<dbReference type="Gene3D" id="3.40.50.720">
    <property type="entry name" value="NAD(P)-binding Rossmann-like Domain"/>
    <property type="match status" value="1"/>
</dbReference>
<comment type="caution">
    <text evidence="1">The sequence shown here is derived from an EMBL/GenBank/DDBJ whole genome shotgun (WGS) entry which is preliminary data.</text>
</comment>
<dbReference type="AlphaFoldDB" id="A0A2N3I9E8"/>
<organism evidence="1 2">
    <name type="scientific">Labilibaculum manganireducens</name>
    <dbReference type="NCBI Taxonomy" id="1940525"/>
    <lineage>
        <taxon>Bacteria</taxon>
        <taxon>Pseudomonadati</taxon>
        <taxon>Bacteroidota</taxon>
        <taxon>Bacteroidia</taxon>
        <taxon>Marinilabiliales</taxon>
        <taxon>Marinifilaceae</taxon>
        <taxon>Labilibaculum</taxon>
    </lineage>
</organism>
<dbReference type="Proteomes" id="UP000233618">
    <property type="component" value="Unassembled WGS sequence"/>
</dbReference>
<dbReference type="EMBL" id="MVDE01000011">
    <property type="protein sequence ID" value="PKQ66962.1"/>
    <property type="molecule type" value="Genomic_DNA"/>
</dbReference>
<dbReference type="GO" id="GO:0005737">
    <property type="term" value="C:cytoplasm"/>
    <property type="evidence" value="ECO:0007669"/>
    <property type="project" value="TreeGrafter"/>
</dbReference>
<dbReference type="InterPro" id="IPR051783">
    <property type="entry name" value="NAD(P)-dependent_oxidoreduct"/>
</dbReference>
<dbReference type="PANTHER" id="PTHR48079">
    <property type="entry name" value="PROTEIN YEEZ"/>
    <property type="match status" value="1"/>
</dbReference>
<keyword evidence="2" id="KW-1185">Reference proteome</keyword>
<dbReference type="GO" id="GO:0004029">
    <property type="term" value="F:aldehyde dehydrogenase (NAD+) activity"/>
    <property type="evidence" value="ECO:0007669"/>
    <property type="project" value="TreeGrafter"/>
</dbReference>
<reference evidence="1 2" key="1">
    <citation type="journal article" date="2017" name="Front. Microbiol.">
        <title>Labilibaculum manganireducens gen. nov., sp. nov. and Labilibaculum filiforme sp. nov., Novel Bacteroidetes Isolated from Subsurface Sediments of the Baltic Sea.</title>
        <authorList>
            <person name="Vandieken V."/>
            <person name="Marshall I.P."/>
            <person name="Niemann H."/>
            <person name="Engelen B."/>
            <person name="Cypionka H."/>
        </authorList>
    </citation>
    <scope>NUCLEOTIDE SEQUENCE [LARGE SCALE GENOMIC DNA]</scope>
    <source>
        <strain evidence="1 2">59.10-2M</strain>
    </source>
</reference>
<evidence type="ECO:0000313" key="1">
    <source>
        <dbReference type="EMBL" id="PKQ66962.1"/>
    </source>
</evidence>
<sequence>MNKTLYKQEKTISILGCGWLGLPLAKFLMKNAYSVKGSTPTPEKISSLAQDGITPYLICFDPEINADFDADFFNSEILIVNFPPKRREDIEEFHPKQFKALIEQLHLSSVKKVIFISSTSVYANLNRLVTEEDNQIPEKNSGKALRIVEKMLLSQQNFQTSIIRFGGLIGYDRKPGRFFSKMKNAVEGDTPVNLIHQDDCINIISHLIENNLWGEIYNACCPKHPSRKEFYEEAAKKGGFESPKFVSNQSPYKIISSAKLENTNYKFRFSNPIDALI</sequence>
<protein>
    <submittedName>
        <fullName evidence="1">NAD(P)-dependent oxidoreductase</fullName>
    </submittedName>
</protein>
<accession>A0A2N3I9E8</accession>
<dbReference type="InterPro" id="IPR036291">
    <property type="entry name" value="NAD(P)-bd_dom_sf"/>
</dbReference>
<proteinExistence type="predicted"/>
<evidence type="ECO:0000313" key="2">
    <source>
        <dbReference type="Proteomes" id="UP000233618"/>
    </source>
</evidence>
<name>A0A2N3I9E8_9BACT</name>
<dbReference type="PANTHER" id="PTHR48079:SF6">
    <property type="entry name" value="NAD(P)-BINDING DOMAIN-CONTAINING PROTEIN-RELATED"/>
    <property type="match status" value="1"/>
</dbReference>